<dbReference type="InterPro" id="IPR041891">
    <property type="entry name" value="Alpha_CA_prokaryot-like"/>
</dbReference>
<dbReference type="PROSITE" id="PS51144">
    <property type="entry name" value="ALPHA_CA_2"/>
    <property type="match status" value="1"/>
</dbReference>
<accession>A0A8J5KAV5</accession>
<dbReference type="SUPFAM" id="SSF51069">
    <property type="entry name" value="Carbonic anhydrase"/>
    <property type="match status" value="1"/>
</dbReference>
<evidence type="ECO:0000259" key="7">
    <source>
        <dbReference type="PROSITE" id="PS51144"/>
    </source>
</evidence>
<keyword evidence="4 6" id="KW-0862">Zinc</keyword>
<proteinExistence type="inferred from homology"/>
<dbReference type="InterPro" id="IPR023561">
    <property type="entry name" value="Carbonic_anhydrase_a-class"/>
</dbReference>
<dbReference type="Pfam" id="PF00194">
    <property type="entry name" value="Carb_anhydrase"/>
    <property type="match status" value="1"/>
</dbReference>
<evidence type="ECO:0000256" key="2">
    <source>
        <dbReference type="ARBA" id="ARBA00012925"/>
    </source>
</evidence>
<name>A0A8J5KAV5_ZINOF</name>
<gene>
    <name evidence="8" type="ORF">ZIOFF_062617</name>
</gene>
<comment type="catalytic activity">
    <reaction evidence="6">
        <text>hydrogencarbonate + H(+) = CO2 + H2O</text>
        <dbReference type="Rhea" id="RHEA:10748"/>
        <dbReference type="ChEBI" id="CHEBI:15377"/>
        <dbReference type="ChEBI" id="CHEBI:15378"/>
        <dbReference type="ChEBI" id="CHEBI:16526"/>
        <dbReference type="ChEBI" id="CHEBI:17544"/>
        <dbReference type="EC" id="4.2.1.1"/>
    </reaction>
</comment>
<dbReference type="SMART" id="SM01057">
    <property type="entry name" value="Carb_anhydrase"/>
    <property type="match status" value="1"/>
</dbReference>
<dbReference type="GO" id="GO:0006730">
    <property type="term" value="P:one-carbon metabolic process"/>
    <property type="evidence" value="ECO:0007669"/>
    <property type="project" value="TreeGrafter"/>
</dbReference>
<dbReference type="CDD" id="cd03124">
    <property type="entry name" value="alpha_CA_prokaryotic_like"/>
    <property type="match status" value="1"/>
</dbReference>
<evidence type="ECO:0000313" key="9">
    <source>
        <dbReference type="Proteomes" id="UP000734854"/>
    </source>
</evidence>
<evidence type="ECO:0000256" key="6">
    <source>
        <dbReference type="RuleBase" id="RU367011"/>
    </source>
</evidence>
<evidence type="ECO:0000313" key="8">
    <source>
        <dbReference type="EMBL" id="KAG6479156.1"/>
    </source>
</evidence>
<organism evidence="8 9">
    <name type="scientific">Zingiber officinale</name>
    <name type="common">Ginger</name>
    <name type="synonym">Amomum zingiber</name>
    <dbReference type="NCBI Taxonomy" id="94328"/>
    <lineage>
        <taxon>Eukaryota</taxon>
        <taxon>Viridiplantae</taxon>
        <taxon>Streptophyta</taxon>
        <taxon>Embryophyta</taxon>
        <taxon>Tracheophyta</taxon>
        <taxon>Spermatophyta</taxon>
        <taxon>Magnoliopsida</taxon>
        <taxon>Liliopsida</taxon>
        <taxon>Zingiberales</taxon>
        <taxon>Zingiberaceae</taxon>
        <taxon>Zingiber</taxon>
    </lineage>
</organism>
<dbReference type="Proteomes" id="UP000734854">
    <property type="component" value="Unassembled WGS sequence"/>
</dbReference>
<keyword evidence="6" id="KW-0732">Signal</keyword>
<comment type="caution">
    <text evidence="8">The sequence shown here is derived from an EMBL/GenBank/DDBJ whole genome shotgun (WGS) entry which is preliminary data.</text>
</comment>
<evidence type="ECO:0000256" key="3">
    <source>
        <dbReference type="ARBA" id="ARBA00022723"/>
    </source>
</evidence>
<comment type="cofactor">
    <cofactor evidence="1 6">
        <name>Zn(2+)</name>
        <dbReference type="ChEBI" id="CHEBI:29105"/>
    </cofactor>
</comment>
<reference evidence="8 9" key="1">
    <citation type="submission" date="2020-08" db="EMBL/GenBank/DDBJ databases">
        <title>Plant Genome Project.</title>
        <authorList>
            <person name="Zhang R.-G."/>
        </authorList>
    </citation>
    <scope>NUCLEOTIDE SEQUENCE [LARGE SCALE GENOMIC DNA]</scope>
    <source>
        <tissue evidence="8">Rhizome</tissue>
    </source>
</reference>
<keyword evidence="5 6" id="KW-0456">Lyase</keyword>
<feature type="domain" description="Alpha-carbonic anhydrase" evidence="7">
    <location>
        <begin position="35"/>
        <end position="261"/>
    </location>
</feature>
<dbReference type="PROSITE" id="PS00162">
    <property type="entry name" value="ALPHA_CA_1"/>
    <property type="match status" value="1"/>
</dbReference>
<keyword evidence="9" id="KW-1185">Reference proteome</keyword>
<dbReference type="Gene3D" id="3.10.200.10">
    <property type="entry name" value="Alpha carbonic anhydrase"/>
    <property type="match status" value="1"/>
</dbReference>
<dbReference type="GO" id="GO:0004089">
    <property type="term" value="F:carbonate dehydratase activity"/>
    <property type="evidence" value="ECO:0007669"/>
    <property type="project" value="UniProtKB-UniRule"/>
</dbReference>
<dbReference type="AlphaFoldDB" id="A0A8J5KAV5"/>
<dbReference type="InterPro" id="IPR036398">
    <property type="entry name" value="CA_dom_sf"/>
</dbReference>
<dbReference type="EC" id="4.2.1.1" evidence="2 6"/>
<evidence type="ECO:0000256" key="1">
    <source>
        <dbReference type="ARBA" id="ARBA00001947"/>
    </source>
</evidence>
<dbReference type="InterPro" id="IPR001148">
    <property type="entry name" value="CA_dom"/>
</dbReference>
<dbReference type="PANTHER" id="PTHR18952:SF253">
    <property type="entry name" value="OS08G0470200 PROTEIN"/>
    <property type="match status" value="1"/>
</dbReference>
<comment type="function">
    <text evidence="6">Reversible hydration of carbon dioxide.</text>
</comment>
<evidence type="ECO:0000256" key="4">
    <source>
        <dbReference type="ARBA" id="ARBA00022833"/>
    </source>
</evidence>
<sequence length="261" mass="29520">MSMKLHKSLAIILAAVFFLLRTANQASGQEVEDEGEFSYERGSDIGPEHWGEIHREWATCGAGQMQSPIDLANNQVRVVAGLSQLRRAYGPAKAAMRNRGHDIEIKWEEGGGGMWVNATYYVLRQAHWHSPSEHTINGSRYALELHLVHQSRDNKTAVVGIVYTIGRPDSFVMRMEEFIRRASDMGGEEEEVQLGIVDASAILSMGSSRNSEEYYRYMGSLTTPPCTEGVTWTIIKQVIILIKLNLLNLNILYQHYHVFFY</sequence>
<dbReference type="InterPro" id="IPR018338">
    <property type="entry name" value="Carbonic_anhydrase_a-class_CS"/>
</dbReference>
<protein>
    <recommendedName>
        <fullName evidence="2 6">Carbonic anhydrase</fullName>
        <ecNumber evidence="2 6">4.2.1.1</ecNumber>
    </recommendedName>
</protein>
<keyword evidence="3 6" id="KW-0479">Metal-binding</keyword>
<dbReference type="GO" id="GO:0008270">
    <property type="term" value="F:zinc ion binding"/>
    <property type="evidence" value="ECO:0007669"/>
    <property type="project" value="UniProtKB-UniRule"/>
</dbReference>
<dbReference type="PANTHER" id="PTHR18952">
    <property type="entry name" value="CARBONIC ANHYDRASE"/>
    <property type="match status" value="1"/>
</dbReference>
<feature type="chain" id="PRO_5035341647" description="Carbonic anhydrase" evidence="6">
    <location>
        <begin position="29"/>
        <end position="261"/>
    </location>
</feature>
<feature type="signal peptide" evidence="6">
    <location>
        <begin position="1"/>
        <end position="28"/>
    </location>
</feature>
<dbReference type="EMBL" id="JACMSC010000017">
    <property type="protein sequence ID" value="KAG6479156.1"/>
    <property type="molecule type" value="Genomic_DNA"/>
</dbReference>
<evidence type="ECO:0000256" key="5">
    <source>
        <dbReference type="ARBA" id="ARBA00023239"/>
    </source>
</evidence>
<comment type="similarity">
    <text evidence="6">Belongs to the alpha-carbonic anhydrase family.</text>
</comment>